<dbReference type="EMBL" id="PFFQ01000014">
    <property type="protein sequence ID" value="PIW18093.1"/>
    <property type="molecule type" value="Genomic_DNA"/>
</dbReference>
<evidence type="ECO:0000313" key="1">
    <source>
        <dbReference type="EMBL" id="PIW18093.1"/>
    </source>
</evidence>
<accession>A0A2M7G7W7</accession>
<dbReference type="AlphaFoldDB" id="A0A2M7G7W7"/>
<dbReference type="Proteomes" id="UP000231019">
    <property type="component" value="Unassembled WGS sequence"/>
</dbReference>
<sequence length="221" mass="25393">MLLIIRKVVKKILILSVFISLFSSLSISVLAEPVAFDRILGKTNPDSSVTDLLTNRAIFPRGLKQPIKSVEIYMGGSFKDYQKRKIKINNRSYLWVIEDLKFNSPKAIYFVKDDVIKGYCLIEDFLVYDRFSNDPELQQIYAVSESTTYFSNKLKMFSNVNVLVRSQFNEQSEETYVFVSVLGLNFLFIDAYFPMEIKAMVYPLMVDALNSAIVRFHAGAK</sequence>
<protein>
    <submittedName>
        <fullName evidence="1">Uncharacterized protein</fullName>
    </submittedName>
</protein>
<reference evidence="1 2" key="1">
    <citation type="submission" date="2017-09" db="EMBL/GenBank/DDBJ databases">
        <title>Depth-based differentiation of microbial function through sediment-hosted aquifers and enrichment of novel symbionts in the deep terrestrial subsurface.</title>
        <authorList>
            <person name="Probst A.J."/>
            <person name="Ladd B."/>
            <person name="Jarett J.K."/>
            <person name="Geller-Mcgrath D.E."/>
            <person name="Sieber C.M."/>
            <person name="Emerson J.B."/>
            <person name="Anantharaman K."/>
            <person name="Thomas B.C."/>
            <person name="Malmstrom R."/>
            <person name="Stieglmeier M."/>
            <person name="Klingl A."/>
            <person name="Woyke T."/>
            <person name="Ryan C.M."/>
            <person name="Banfield J.F."/>
        </authorList>
    </citation>
    <scope>NUCLEOTIDE SEQUENCE [LARGE SCALE GENOMIC DNA]</scope>
    <source>
        <strain evidence="1">CG17_big_fil_post_rev_8_21_14_2_50_48_46</strain>
    </source>
</reference>
<evidence type="ECO:0000313" key="2">
    <source>
        <dbReference type="Proteomes" id="UP000231019"/>
    </source>
</evidence>
<name>A0A2M7G7W7_9BACT</name>
<organism evidence="1 2">
    <name type="scientific">bacterium (Candidatus Blackallbacteria) CG17_big_fil_post_rev_8_21_14_2_50_48_46</name>
    <dbReference type="NCBI Taxonomy" id="2014261"/>
    <lineage>
        <taxon>Bacteria</taxon>
        <taxon>Candidatus Blackallbacteria</taxon>
    </lineage>
</organism>
<gene>
    <name evidence="1" type="ORF">COW36_06070</name>
</gene>
<proteinExistence type="predicted"/>
<comment type="caution">
    <text evidence="1">The sequence shown here is derived from an EMBL/GenBank/DDBJ whole genome shotgun (WGS) entry which is preliminary data.</text>
</comment>